<dbReference type="InterPro" id="IPR052704">
    <property type="entry name" value="ECF_Sigma-70_Domain"/>
</dbReference>
<keyword evidence="3" id="KW-1185">Reference proteome</keyword>
<dbReference type="EMBL" id="WBMR01000062">
    <property type="protein sequence ID" value="KAB2379162.1"/>
    <property type="molecule type" value="Genomic_DNA"/>
</dbReference>
<gene>
    <name evidence="2" type="ORF">F9B16_21760</name>
</gene>
<dbReference type="PANTHER" id="PTHR30173">
    <property type="entry name" value="SIGMA 19 FACTOR"/>
    <property type="match status" value="1"/>
</dbReference>
<dbReference type="InterPro" id="IPR037401">
    <property type="entry name" value="SnoaL-like"/>
</dbReference>
<name>A0A6L3VQS7_9ACTN</name>
<reference evidence="2 3" key="1">
    <citation type="submission" date="2019-09" db="EMBL/GenBank/DDBJ databases">
        <title>Actinomadura physcomitrii sp. nov., a novel actinomycete isolated from moss [Physcomitrium sphaericum (Ludw) Fuernr].</title>
        <authorList>
            <person name="Liu C."/>
            <person name="Zhuang X."/>
        </authorList>
    </citation>
    <scope>NUCLEOTIDE SEQUENCE [LARGE SCALE GENOMIC DNA]</scope>
    <source>
        <strain evidence="2 3">CYP1-1B</strain>
    </source>
</reference>
<dbReference type="RefSeq" id="WP_151541949.1">
    <property type="nucleotide sequence ID" value="NZ_WBMR01000062.1"/>
</dbReference>
<dbReference type="InterPro" id="IPR032710">
    <property type="entry name" value="NTF2-like_dom_sf"/>
</dbReference>
<dbReference type="Proteomes" id="UP000483004">
    <property type="component" value="Unassembled WGS sequence"/>
</dbReference>
<dbReference type="OrthoDB" id="3298440at2"/>
<dbReference type="GO" id="GO:0016987">
    <property type="term" value="F:sigma factor activity"/>
    <property type="evidence" value="ECO:0007669"/>
    <property type="project" value="TreeGrafter"/>
</dbReference>
<evidence type="ECO:0000313" key="3">
    <source>
        <dbReference type="Proteomes" id="UP000483004"/>
    </source>
</evidence>
<dbReference type="Gene3D" id="3.10.450.50">
    <property type="match status" value="1"/>
</dbReference>
<accession>A0A6L3VQS7</accession>
<dbReference type="Pfam" id="PF12680">
    <property type="entry name" value="SnoaL_2"/>
    <property type="match status" value="1"/>
</dbReference>
<dbReference type="PANTHER" id="PTHR30173:SF43">
    <property type="entry name" value="ECF RNA POLYMERASE SIGMA FACTOR SIGI-RELATED"/>
    <property type="match status" value="1"/>
</dbReference>
<proteinExistence type="predicted"/>
<sequence>MTGPDGTVSLAEMLDERRHLLDIAEGMFGADAADRIVHETYRRWYALDDDERAAIAVPRAWLTRVAAGICLGLLTGGVRDGDDAVPMPEETVRRAPSGRPAADPVTAWLRRHPESDHSDAALLARHDRVVRRFAAACGAGDTAALMDVLAGDAMVVSDGGGKVRAAARPAHGADAVARFMTALLAGEPRTGVTVRSVNGRTGLLLHRTGRAVAVVGVSTAGPVVTAVWITLNPDKLRRWHASRPGRS</sequence>
<evidence type="ECO:0000313" key="2">
    <source>
        <dbReference type="EMBL" id="KAB2379162.1"/>
    </source>
</evidence>
<comment type="caution">
    <text evidence="2">The sequence shown here is derived from an EMBL/GenBank/DDBJ whole genome shotgun (WGS) entry which is preliminary data.</text>
</comment>
<dbReference type="AlphaFoldDB" id="A0A6L3VQS7"/>
<evidence type="ECO:0000259" key="1">
    <source>
        <dbReference type="Pfam" id="PF12680"/>
    </source>
</evidence>
<dbReference type="SUPFAM" id="SSF54427">
    <property type="entry name" value="NTF2-like"/>
    <property type="match status" value="1"/>
</dbReference>
<protein>
    <recommendedName>
        <fullName evidence="1">SnoaL-like domain-containing protein</fullName>
    </recommendedName>
</protein>
<organism evidence="2 3">
    <name type="scientific">Actinomadura montaniterrae</name>
    <dbReference type="NCBI Taxonomy" id="1803903"/>
    <lineage>
        <taxon>Bacteria</taxon>
        <taxon>Bacillati</taxon>
        <taxon>Actinomycetota</taxon>
        <taxon>Actinomycetes</taxon>
        <taxon>Streptosporangiales</taxon>
        <taxon>Thermomonosporaceae</taxon>
        <taxon>Actinomadura</taxon>
    </lineage>
</organism>
<feature type="domain" description="SnoaL-like" evidence="1">
    <location>
        <begin position="130"/>
        <end position="213"/>
    </location>
</feature>